<dbReference type="AlphaFoldDB" id="A0A4R6QN51"/>
<keyword evidence="1" id="KW-0056">Arginine metabolism</keyword>
<keyword evidence="2 4" id="KW-0808">Transferase</keyword>
<dbReference type="SUPFAM" id="SSF55729">
    <property type="entry name" value="Acyl-CoA N-acyltransferases (Nat)"/>
    <property type="match status" value="1"/>
</dbReference>
<dbReference type="OrthoDB" id="21121at2"/>
<dbReference type="EMBL" id="SNXS01000003">
    <property type="protein sequence ID" value="TDP71560.1"/>
    <property type="molecule type" value="Genomic_DNA"/>
</dbReference>
<dbReference type="GO" id="GO:0008791">
    <property type="term" value="F:arginine N-succinyltransferase activity"/>
    <property type="evidence" value="ECO:0007669"/>
    <property type="project" value="InterPro"/>
</dbReference>
<comment type="caution">
    <text evidence="4">The sequence shown here is derived from an EMBL/GenBank/DDBJ whole genome shotgun (WGS) entry which is preliminary data.</text>
</comment>
<sequence>MSALLVRPIAPQDAAAFMALHGGCNEHQVQALLAGSKRAFACATPTAEMRVFVLLRGDQLLGAAGLIASTGLELLRYSFRSGQVVHASAEMGMFKRAGTLVLGNDLTGAAELRLPLLAADAPPEAMALLLQAQLNEVLAQPQRFGATLICELAGQGDGDLASPFWQGLGRHFYSGRLPPDDAFFPPTLRSHIGRLLPKHPLYSSFLPETAQAALGRASASCTTLASLLHRAGLRARGQLSIVDGGPVLEAAVDELQPLVI</sequence>
<dbReference type="Proteomes" id="UP000295361">
    <property type="component" value="Unassembled WGS sequence"/>
</dbReference>
<dbReference type="InParanoid" id="A0A4R6QN51"/>
<keyword evidence="5" id="KW-1185">Reference proteome</keyword>
<evidence type="ECO:0000313" key="4">
    <source>
        <dbReference type="EMBL" id="TDP71560.1"/>
    </source>
</evidence>
<evidence type="ECO:0000256" key="2">
    <source>
        <dbReference type="ARBA" id="ARBA00022679"/>
    </source>
</evidence>
<organism evidence="4 5">
    <name type="scientific">Roseateles toxinivorans</name>
    <dbReference type="NCBI Taxonomy" id="270368"/>
    <lineage>
        <taxon>Bacteria</taxon>
        <taxon>Pseudomonadati</taxon>
        <taxon>Pseudomonadota</taxon>
        <taxon>Betaproteobacteria</taxon>
        <taxon>Burkholderiales</taxon>
        <taxon>Sphaerotilaceae</taxon>
        <taxon>Roseateles</taxon>
    </lineage>
</organism>
<dbReference type="PANTHER" id="PTHR30420">
    <property type="entry name" value="N-SUCCINYLARGININE DIHYDROLASE"/>
    <property type="match status" value="1"/>
</dbReference>
<protein>
    <submittedName>
        <fullName evidence="4">Arginine N-succinyltransferase</fullName>
    </submittedName>
</protein>
<keyword evidence="3" id="KW-0012">Acyltransferase</keyword>
<dbReference type="GO" id="GO:0006527">
    <property type="term" value="P:L-arginine catabolic process"/>
    <property type="evidence" value="ECO:0007669"/>
    <property type="project" value="InterPro"/>
</dbReference>
<name>A0A4R6QN51_9BURK</name>
<dbReference type="InterPro" id="IPR007041">
    <property type="entry name" value="Arg_succinylTrfase_AstA/AruG"/>
</dbReference>
<proteinExistence type="predicted"/>
<dbReference type="InterPro" id="IPR016181">
    <property type="entry name" value="Acyl_CoA_acyltransferase"/>
</dbReference>
<evidence type="ECO:0000256" key="1">
    <source>
        <dbReference type="ARBA" id="ARBA00022503"/>
    </source>
</evidence>
<evidence type="ECO:0000256" key="3">
    <source>
        <dbReference type="ARBA" id="ARBA00023315"/>
    </source>
</evidence>
<reference evidence="4 5" key="1">
    <citation type="submission" date="2019-03" db="EMBL/GenBank/DDBJ databases">
        <title>Genomic Encyclopedia of Type Strains, Phase IV (KMG-IV): sequencing the most valuable type-strain genomes for metagenomic binning, comparative biology and taxonomic classification.</title>
        <authorList>
            <person name="Goeker M."/>
        </authorList>
    </citation>
    <scope>NUCLEOTIDE SEQUENCE [LARGE SCALE GENOMIC DNA]</scope>
    <source>
        <strain evidence="4 5">DSM 16998</strain>
    </source>
</reference>
<dbReference type="PANTHER" id="PTHR30420:SF1">
    <property type="entry name" value="ARGININE N-SUCCINYLTRANSFERASE"/>
    <property type="match status" value="1"/>
</dbReference>
<accession>A0A4R6QN51</accession>
<dbReference type="Pfam" id="PF04958">
    <property type="entry name" value="AstA"/>
    <property type="match status" value="1"/>
</dbReference>
<dbReference type="RefSeq" id="WP_133701329.1">
    <property type="nucleotide sequence ID" value="NZ_SNXS01000003.1"/>
</dbReference>
<gene>
    <name evidence="4" type="ORF">DES47_103541</name>
</gene>
<evidence type="ECO:0000313" key="5">
    <source>
        <dbReference type="Proteomes" id="UP000295361"/>
    </source>
</evidence>